<dbReference type="InterPro" id="IPR043426">
    <property type="entry name" value="MltB-like"/>
</dbReference>
<dbReference type="InterPro" id="IPR023346">
    <property type="entry name" value="Lysozyme-like_dom_sf"/>
</dbReference>
<reference evidence="4 5" key="1">
    <citation type="journal article" date="2011" name="Front. Microbiol.">
        <title>Genomic signatures of strain selection and enhancement in Bacillus atrophaeus var. globigii, a historical biowarfare simulant.</title>
        <authorList>
            <person name="Gibbons H.S."/>
            <person name="Broomall S.M."/>
            <person name="McNew L.A."/>
            <person name="Daligault H."/>
            <person name="Chapman C."/>
            <person name="Bruce D."/>
            <person name="Karavis M."/>
            <person name="Krepps M."/>
            <person name="McGregor P.A."/>
            <person name="Hong C."/>
            <person name="Park K.H."/>
            <person name="Akmal A."/>
            <person name="Feldman A."/>
            <person name="Lin J.S."/>
            <person name="Chang W.E."/>
            <person name="Higgs B.W."/>
            <person name="Demirev P."/>
            <person name="Lindquist J."/>
            <person name="Liem A."/>
            <person name="Fochler E."/>
            <person name="Read T.D."/>
            <person name="Tapia R."/>
            <person name="Johnson S."/>
            <person name="Bishop-Lilly K.A."/>
            <person name="Detter C."/>
            <person name="Han C."/>
            <person name="Sozhamannan S."/>
            <person name="Rosenzweig C.N."/>
            <person name="Skowronski E.W."/>
        </authorList>
    </citation>
    <scope>NUCLEOTIDE SEQUENCE [LARGE SCALE GENOMIC DNA]</scope>
    <source>
        <strain evidence="4 5">AK5</strain>
    </source>
</reference>
<dbReference type="Gene3D" id="1.10.530.10">
    <property type="match status" value="1"/>
</dbReference>
<dbReference type="Pfam" id="PF13406">
    <property type="entry name" value="SLT_2"/>
    <property type="match status" value="1"/>
</dbReference>
<evidence type="ECO:0000313" key="4">
    <source>
        <dbReference type="EMBL" id="RUO22000.1"/>
    </source>
</evidence>
<feature type="signal peptide" evidence="2">
    <location>
        <begin position="1"/>
        <end position="23"/>
    </location>
</feature>
<dbReference type="PANTHER" id="PTHR30163:SF9">
    <property type="entry name" value="MEMBRANE-BOUND LYTIC MUREIN TRANSGLYCOSYLASE B"/>
    <property type="match status" value="1"/>
</dbReference>
<dbReference type="AlphaFoldDB" id="A0A432VZB6"/>
<organism evidence="4 5">
    <name type="scientific">Aliidiomarina haloalkalitolerans</name>
    <dbReference type="NCBI Taxonomy" id="859059"/>
    <lineage>
        <taxon>Bacteria</taxon>
        <taxon>Pseudomonadati</taxon>
        <taxon>Pseudomonadota</taxon>
        <taxon>Gammaproteobacteria</taxon>
        <taxon>Alteromonadales</taxon>
        <taxon>Idiomarinaceae</taxon>
        <taxon>Aliidiomarina</taxon>
    </lineage>
</organism>
<evidence type="ECO:0000256" key="2">
    <source>
        <dbReference type="SAM" id="SignalP"/>
    </source>
</evidence>
<dbReference type="SUPFAM" id="SSF53955">
    <property type="entry name" value="Lysozyme-like"/>
    <property type="match status" value="1"/>
</dbReference>
<name>A0A432VZB6_9GAMM</name>
<evidence type="ECO:0000256" key="1">
    <source>
        <dbReference type="PIRSR" id="PIRSR611757-1"/>
    </source>
</evidence>
<sequence length="327" mass="36887">MLKTIIPALAASCALLFSVPVTANDWSPAEREFITQMETEHNIPRAKTEELLRQAQLSQPILDAISRPWEARPWHQYYPIFLTERRLQQGIEFWAKHEDTLARAEEKFGVPAEIIVAVLGVETFYGNVMGTHRVLDALYTLGFHYPPRQTFFRSELRQFILLATEENIDPTTIKGSYAGAMGYGQFISSSYRHYAVDFDGDGVRDLMGNVVDGIGSIANYFAEHRWQSNQPVAIPAWVGAETPVTELTAGRGQVLTHTVGELKAAGVKFITAMPDETRARLFAFEEADGSHSYWVGLPNFYAITRYNHSPLYAMAVYQLAQQLRAHR</sequence>
<accession>A0A432VZB6</accession>
<feature type="active site" evidence="1">
    <location>
        <position position="122"/>
    </location>
</feature>
<gene>
    <name evidence="4" type="primary">mltB</name>
    <name evidence="4" type="ORF">CWE06_03975</name>
</gene>
<dbReference type="InterPro" id="IPR031304">
    <property type="entry name" value="SLT_2"/>
</dbReference>
<dbReference type="GO" id="GO:0008933">
    <property type="term" value="F:peptidoglycan lytic transglycosylase activity"/>
    <property type="evidence" value="ECO:0007669"/>
    <property type="project" value="TreeGrafter"/>
</dbReference>
<dbReference type="PANTHER" id="PTHR30163">
    <property type="entry name" value="MEMBRANE-BOUND LYTIC MUREIN TRANSGLYCOSYLASE B"/>
    <property type="match status" value="1"/>
</dbReference>
<dbReference type="InterPro" id="IPR011757">
    <property type="entry name" value="Lytic_transglycosylase_MltB"/>
</dbReference>
<keyword evidence="5" id="KW-1185">Reference proteome</keyword>
<feature type="domain" description="Transglycosylase SLT" evidence="3">
    <location>
        <begin position="31"/>
        <end position="321"/>
    </location>
</feature>
<evidence type="ECO:0000259" key="3">
    <source>
        <dbReference type="Pfam" id="PF13406"/>
    </source>
</evidence>
<dbReference type="NCBIfam" id="TIGR02282">
    <property type="entry name" value="MltB"/>
    <property type="match status" value="1"/>
</dbReference>
<protein>
    <submittedName>
        <fullName evidence="4">Lytic murein transglycosylase B</fullName>
    </submittedName>
</protein>
<dbReference type="Proteomes" id="UP000288212">
    <property type="component" value="Unassembled WGS sequence"/>
</dbReference>
<dbReference type="RefSeq" id="WP_126791346.1">
    <property type="nucleotide sequence ID" value="NZ_PIPI01000001.1"/>
</dbReference>
<dbReference type="GO" id="GO:0009253">
    <property type="term" value="P:peptidoglycan catabolic process"/>
    <property type="evidence" value="ECO:0007669"/>
    <property type="project" value="TreeGrafter"/>
</dbReference>
<feature type="chain" id="PRO_5019544950" evidence="2">
    <location>
        <begin position="24"/>
        <end position="327"/>
    </location>
</feature>
<dbReference type="CDD" id="cd13399">
    <property type="entry name" value="Slt35-like"/>
    <property type="match status" value="1"/>
</dbReference>
<evidence type="ECO:0000313" key="5">
    <source>
        <dbReference type="Proteomes" id="UP000288212"/>
    </source>
</evidence>
<dbReference type="Gene3D" id="1.10.8.350">
    <property type="entry name" value="Bacterial muramidase"/>
    <property type="match status" value="1"/>
</dbReference>
<dbReference type="FunFam" id="1.10.8.350:FF:000001">
    <property type="entry name" value="Lytic murein transglycosylase B"/>
    <property type="match status" value="1"/>
</dbReference>
<dbReference type="OrthoDB" id="9772911at2"/>
<dbReference type="EMBL" id="PIPI01000001">
    <property type="protein sequence ID" value="RUO22000.1"/>
    <property type="molecule type" value="Genomic_DNA"/>
</dbReference>
<keyword evidence="2" id="KW-0732">Signal</keyword>
<proteinExistence type="predicted"/>
<comment type="caution">
    <text evidence="4">The sequence shown here is derived from an EMBL/GenBank/DDBJ whole genome shotgun (WGS) entry which is preliminary data.</text>
</comment>